<comment type="caution">
    <text evidence="1">The sequence shown here is derived from an EMBL/GenBank/DDBJ whole genome shotgun (WGS) entry which is preliminary data.</text>
</comment>
<protein>
    <recommendedName>
        <fullName evidence="2">Nucleotidyltransferase</fullName>
    </recommendedName>
</protein>
<reference evidence="1" key="1">
    <citation type="journal article" date="2014" name="Front. Microbiol.">
        <title>High frequency of phylogenetically diverse reductive dehalogenase-homologous genes in deep subseafloor sedimentary metagenomes.</title>
        <authorList>
            <person name="Kawai M."/>
            <person name="Futagami T."/>
            <person name="Toyoda A."/>
            <person name="Takaki Y."/>
            <person name="Nishi S."/>
            <person name="Hori S."/>
            <person name="Arai W."/>
            <person name="Tsubouchi T."/>
            <person name="Morono Y."/>
            <person name="Uchiyama I."/>
            <person name="Ito T."/>
            <person name="Fujiyama A."/>
            <person name="Inagaki F."/>
            <person name="Takami H."/>
        </authorList>
    </citation>
    <scope>NUCLEOTIDE SEQUENCE</scope>
    <source>
        <strain evidence="1">Expedition CK06-06</strain>
    </source>
</reference>
<sequence>EYYLSDLIGVKVDLVMKTALKPRIGKRILKEVVYI</sequence>
<organism evidence="1">
    <name type="scientific">marine sediment metagenome</name>
    <dbReference type="NCBI Taxonomy" id="412755"/>
    <lineage>
        <taxon>unclassified sequences</taxon>
        <taxon>metagenomes</taxon>
        <taxon>ecological metagenomes</taxon>
    </lineage>
</organism>
<name>X1E210_9ZZZZ</name>
<dbReference type="AlphaFoldDB" id="X1E210"/>
<gene>
    <name evidence="1" type="ORF">S01H4_52245</name>
</gene>
<feature type="non-terminal residue" evidence="1">
    <location>
        <position position="1"/>
    </location>
</feature>
<evidence type="ECO:0000313" key="1">
    <source>
        <dbReference type="EMBL" id="GAH11209.1"/>
    </source>
</evidence>
<evidence type="ECO:0008006" key="2">
    <source>
        <dbReference type="Google" id="ProtNLM"/>
    </source>
</evidence>
<proteinExistence type="predicted"/>
<dbReference type="EMBL" id="BART01029829">
    <property type="protein sequence ID" value="GAH11209.1"/>
    <property type="molecule type" value="Genomic_DNA"/>
</dbReference>
<accession>X1E210</accession>